<dbReference type="InterPro" id="IPR008042">
    <property type="entry name" value="Retrotrans_Pao"/>
</dbReference>
<dbReference type="RefSeq" id="XP_006820184.1">
    <property type="nucleotide sequence ID" value="XM_006820121.1"/>
</dbReference>
<dbReference type="PANTHER" id="PTHR47331">
    <property type="entry name" value="PHD-TYPE DOMAIN-CONTAINING PROTEIN"/>
    <property type="match status" value="1"/>
</dbReference>
<organism evidence="1 2">
    <name type="scientific">Saccoglossus kowalevskii</name>
    <name type="common">Acorn worm</name>
    <dbReference type="NCBI Taxonomy" id="10224"/>
    <lineage>
        <taxon>Eukaryota</taxon>
        <taxon>Metazoa</taxon>
        <taxon>Hemichordata</taxon>
        <taxon>Enteropneusta</taxon>
        <taxon>Harrimaniidae</taxon>
        <taxon>Saccoglossus</taxon>
    </lineage>
</organism>
<dbReference type="Proteomes" id="UP000694865">
    <property type="component" value="Unplaced"/>
</dbReference>
<protein>
    <submittedName>
        <fullName evidence="2">Uncharacterized protein LOC102808105</fullName>
    </submittedName>
</protein>
<accession>A0ABM0MJJ3</accession>
<keyword evidence="1" id="KW-1185">Reference proteome</keyword>
<proteinExistence type="predicted"/>
<dbReference type="PANTHER" id="PTHR47331:SF4">
    <property type="entry name" value="PEPTIDASE S1 DOMAIN-CONTAINING PROTEIN"/>
    <property type="match status" value="1"/>
</dbReference>
<name>A0ABM0MJJ3_SACKO</name>
<gene>
    <name evidence="2" type="primary">LOC102808105</name>
</gene>
<reference evidence="2" key="1">
    <citation type="submission" date="2025-08" db="UniProtKB">
        <authorList>
            <consortium name="RefSeq"/>
        </authorList>
    </citation>
    <scope>IDENTIFICATION</scope>
    <source>
        <tissue evidence="2">Testes</tissue>
    </source>
</reference>
<dbReference type="Pfam" id="PF05380">
    <property type="entry name" value="Peptidase_A17"/>
    <property type="match status" value="1"/>
</dbReference>
<evidence type="ECO:0000313" key="2">
    <source>
        <dbReference type="RefSeq" id="XP_006820184.1"/>
    </source>
</evidence>
<dbReference type="InterPro" id="IPR043502">
    <property type="entry name" value="DNA/RNA_pol_sf"/>
</dbReference>
<feature type="non-terminal residue" evidence="2">
    <location>
        <position position="1"/>
    </location>
</feature>
<dbReference type="GeneID" id="102808105"/>
<sequence>ILRKHSFNVRLHPDERKFTKFLWLTDVNNIDSPLKVYQFKSVLFQVGAVCSPFILNAVIKTHLDNNCDINTANQMKDNIYVDNVIDGVYSEADAVKCYSESTSLMNSCGFNLRAWSSNSPDLCELATRDNKYEPADEVSVLGMRWKITPDVLTHSRVNSQPQVASFITKRDIVSFTASVYDPLGLISPVLVRAKLFIQLLWKLKLEWDEPLSPELYEQWILIAEDLTAARDNQINRKYFDKTSPGDTYQMHTFADASTSAYGAVVFLRRQHETALVMSKTRVAPKSELSLPKLELMAALIATRLGKLVLNALSDKFNITEHFLWSDSQATLHWINSSKKLPVFVQNRVQEIRDFTQEYKYCPTVDNPADLLTRGISANDLRSNPKWNYGPSWLPDQQMWSTWDVNNATQLHVNIMKEDDDLVNPDTTSPVINAQTAREATDESDNSGVQRIIDIIQR</sequence>
<dbReference type="SUPFAM" id="SSF56672">
    <property type="entry name" value="DNA/RNA polymerases"/>
    <property type="match status" value="1"/>
</dbReference>
<evidence type="ECO:0000313" key="1">
    <source>
        <dbReference type="Proteomes" id="UP000694865"/>
    </source>
</evidence>